<evidence type="ECO:0000313" key="12">
    <source>
        <dbReference type="Proteomes" id="UP000053268"/>
    </source>
</evidence>
<evidence type="ECO:0000256" key="6">
    <source>
        <dbReference type="ARBA" id="ARBA00023136"/>
    </source>
</evidence>
<keyword evidence="5 10" id="KW-1133">Transmembrane helix</keyword>
<feature type="transmembrane region" description="Helical" evidence="10">
    <location>
        <begin position="194"/>
        <end position="222"/>
    </location>
</feature>
<evidence type="ECO:0000256" key="1">
    <source>
        <dbReference type="ARBA" id="ARBA00004141"/>
    </source>
</evidence>
<keyword evidence="12" id="KW-1185">Reference proteome</keyword>
<dbReference type="GO" id="GO:0007165">
    <property type="term" value="P:signal transduction"/>
    <property type="evidence" value="ECO:0007669"/>
    <property type="project" value="UniProtKB-KW"/>
</dbReference>
<dbReference type="GO" id="GO:0005886">
    <property type="term" value="C:plasma membrane"/>
    <property type="evidence" value="ECO:0007669"/>
    <property type="project" value="TreeGrafter"/>
</dbReference>
<proteinExistence type="predicted"/>
<feature type="transmembrane region" description="Helical" evidence="10">
    <location>
        <begin position="134"/>
        <end position="153"/>
    </location>
</feature>
<evidence type="ECO:0000313" key="11">
    <source>
        <dbReference type="EMBL" id="KPI98084.1"/>
    </source>
</evidence>
<feature type="region of interest" description="Disordered" evidence="9">
    <location>
        <begin position="682"/>
        <end position="707"/>
    </location>
</feature>
<dbReference type="GO" id="GO:0005549">
    <property type="term" value="F:odorant binding"/>
    <property type="evidence" value="ECO:0007669"/>
    <property type="project" value="InterPro"/>
</dbReference>
<gene>
    <name evidence="11" type="ORF">RR46_11205</name>
</gene>
<feature type="transmembrane region" description="Helical" evidence="10">
    <location>
        <begin position="306"/>
        <end position="324"/>
    </location>
</feature>
<feature type="compositionally biased region" description="Basic and acidic residues" evidence="9">
    <location>
        <begin position="583"/>
        <end position="595"/>
    </location>
</feature>
<keyword evidence="3 10" id="KW-0812">Transmembrane</keyword>
<reference evidence="11 12" key="1">
    <citation type="journal article" date="2015" name="Nat. Commun.">
        <title>Outbred genome sequencing and CRISPR/Cas9 gene editing in butterflies.</title>
        <authorList>
            <person name="Li X."/>
            <person name="Fan D."/>
            <person name="Zhang W."/>
            <person name="Liu G."/>
            <person name="Zhang L."/>
            <person name="Zhao L."/>
            <person name="Fang X."/>
            <person name="Chen L."/>
            <person name="Dong Y."/>
            <person name="Chen Y."/>
            <person name="Ding Y."/>
            <person name="Zhao R."/>
            <person name="Feng M."/>
            <person name="Zhu Y."/>
            <person name="Feng Y."/>
            <person name="Jiang X."/>
            <person name="Zhu D."/>
            <person name="Xiang H."/>
            <person name="Feng X."/>
            <person name="Li S."/>
            <person name="Wang J."/>
            <person name="Zhang G."/>
            <person name="Kronforst M.R."/>
            <person name="Wang W."/>
        </authorList>
    </citation>
    <scope>NUCLEOTIDE SEQUENCE [LARGE SCALE GENOMIC DNA]</scope>
    <source>
        <strain evidence="11">Ya'a_city_454_Px</strain>
        <tissue evidence="11">Whole body</tissue>
    </source>
</reference>
<accession>A0A194PZB7</accession>
<sequence>MIAKFLESLEDPKKPLFGPNYWMLRKMGLILPDNKIGKVLYIFLHSFVTFFVFTQYLELFVIRSNLDLVLTNLKISMLSIVCVVKANTFVFWQCKWKQLIDYITEADKYERDNRDSIKKRIIAKYTKYCRKVVYFYWLLVCMTVITVTNTPLLKYLSSSKYRDALTNGTESFPHIFSSWVPYDKYTSTGYWFTILYHALMCIYGGGIMAAYDTSVMVIMVYFGGKLDLLRERCRQIFGTNGRGVSNKEVGATMKELHSIHDLLMKNAKLFNSLLSPVMFLYVIMCSSVLCFSAFQLTSATNTTQKVLMAEYLIFGIMQLFLFCWHSNDVIVKSGNVMLGPYESEWWTAGPRQRKNVILLAGQLSRVHTFTAGPFTNLTLSTFLTVYFFIAIIINIDMENQNPQERTAPIQYVRGSRAFRQFKNPPQPHMCIQDSIRDTSEKLYINVLGWQKIANPKQYSDPIPLYGGMQVHQGCGPNSNRPPLLVFAVMVNPDILKANGKNASNPTDREALVSLLCDFVEAMNPGLILARNPVILRDRDLAGELKDVWLAVQNKREREKGMNQDVMYKVYDIDGIGSDDINEDDKSNSRNNRQHDNGSPNKNHQNDKKNTVKSSKQILLNAGQKSEFDSGMNNCQLNQNQSHRDNKTGNTDSDTTYCTPVYGQIVSSRENHNQINEIQQKFATTEPTKPSSSFRKDWNPGLGKTEGWNESKRNIIKHTDDLKKQKCSKTDKANKQVSNGKHYDFFPVFDNKASDLELDKETNVAGECLSKKMDEDNNSKIILDPMQKLVLHSTDNM</sequence>
<dbReference type="AlphaFoldDB" id="A0A194PZB7"/>
<organism evidence="11 12">
    <name type="scientific">Papilio xuthus</name>
    <name type="common">Asian swallowtail butterfly</name>
    <dbReference type="NCBI Taxonomy" id="66420"/>
    <lineage>
        <taxon>Eukaryota</taxon>
        <taxon>Metazoa</taxon>
        <taxon>Ecdysozoa</taxon>
        <taxon>Arthropoda</taxon>
        <taxon>Hexapoda</taxon>
        <taxon>Insecta</taxon>
        <taxon>Pterygota</taxon>
        <taxon>Neoptera</taxon>
        <taxon>Endopterygota</taxon>
        <taxon>Lepidoptera</taxon>
        <taxon>Glossata</taxon>
        <taxon>Ditrysia</taxon>
        <taxon>Papilionoidea</taxon>
        <taxon>Papilionidae</taxon>
        <taxon>Papilioninae</taxon>
        <taxon>Papilio</taxon>
    </lineage>
</organism>
<evidence type="ECO:0000256" key="4">
    <source>
        <dbReference type="ARBA" id="ARBA00022725"/>
    </source>
</evidence>
<evidence type="ECO:0000256" key="10">
    <source>
        <dbReference type="SAM" id="Phobius"/>
    </source>
</evidence>
<keyword evidence="6 10" id="KW-0472">Membrane</keyword>
<keyword evidence="7" id="KW-0675">Receptor</keyword>
<feature type="transmembrane region" description="Helical" evidence="10">
    <location>
        <begin position="69"/>
        <end position="92"/>
    </location>
</feature>
<protein>
    <submittedName>
        <fullName evidence="11">PIH1 domain-containing protein 2</fullName>
    </submittedName>
</protein>
<feature type="transmembrane region" description="Helical" evidence="10">
    <location>
        <begin position="273"/>
        <end position="294"/>
    </location>
</feature>
<dbReference type="Proteomes" id="UP000053268">
    <property type="component" value="Unassembled WGS sequence"/>
</dbReference>
<evidence type="ECO:0000256" key="2">
    <source>
        <dbReference type="ARBA" id="ARBA00022606"/>
    </source>
</evidence>
<dbReference type="InterPro" id="IPR004117">
    <property type="entry name" value="7tm6_olfct_rcpt"/>
</dbReference>
<dbReference type="GO" id="GO:0004984">
    <property type="term" value="F:olfactory receptor activity"/>
    <property type="evidence" value="ECO:0007669"/>
    <property type="project" value="InterPro"/>
</dbReference>
<evidence type="ECO:0000256" key="5">
    <source>
        <dbReference type="ARBA" id="ARBA00022989"/>
    </source>
</evidence>
<comment type="subcellular location">
    <subcellularLocation>
        <location evidence="1">Membrane</location>
        <topology evidence="1">Multi-pass membrane protein</topology>
    </subcellularLocation>
</comment>
<evidence type="ECO:0000256" key="8">
    <source>
        <dbReference type="ARBA" id="ARBA00023224"/>
    </source>
</evidence>
<evidence type="ECO:0000256" key="7">
    <source>
        <dbReference type="ARBA" id="ARBA00023170"/>
    </source>
</evidence>
<name>A0A194PZB7_PAPXU</name>
<dbReference type="PANTHER" id="PTHR21137">
    <property type="entry name" value="ODORANT RECEPTOR"/>
    <property type="match status" value="1"/>
</dbReference>
<evidence type="ECO:0000256" key="3">
    <source>
        <dbReference type="ARBA" id="ARBA00022692"/>
    </source>
</evidence>
<feature type="region of interest" description="Disordered" evidence="9">
    <location>
        <begin position="626"/>
        <end position="654"/>
    </location>
</feature>
<feature type="compositionally biased region" description="Polar residues" evidence="9">
    <location>
        <begin position="630"/>
        <end position="640"/>
    </location>
</feature>
<keyword evidence="8" id="KW-0807">Transducer</keyword>
<feature type="transmembrane region" description="Helical" evidence="10">
    <location>
        <begin position="39"/>
        <end position="57"/>
    </location>
</feature>
<feature type="region of interest" description="Disordered" evidence="9">
    <location>
        <begin position="577"/>
        <end position="611"/>
    </location>
</feature>
<dbReference type="EMBL" id="KQ459586">
    <property type="protein sequence ID" value="KPI98084.1"/>
    <property type="molecule type" value="Genomic_DNA"/>
</dbReference>
<dbReference type="PANTHER" id="PTHR21137:SF40">
    <property type="entry name" value="ODORANT RECEPTOR 56A"/>
    <property type="match status" value="1"/>
</dbReference>
<feature type="compositionally biased region" description="Polar residues" evidence="9">
    <location>
        <begin position="682"/>
        <end position="692"/>
    </location>
</feature>
<keyword evidence="2" id="KW-0716">Sensory transduction</keyword>
<keyword evidence="4" id="KW-0552">Olfaction</keyword>
<evidence type="ECO:0000256" key="9">
    <source>
        <dbReference type="SAM" id="MobiDB-lite"/>
    </source>
</evidence>
<feature type="transmembrane region" description="Helical" evidence="10">
    <location>
        <begin position="374"/>
        <end position="395"/>
    </location>
</feature>
<dbReference type="Pfam" id="PF02949">
    <property type="entry name" value="7tm_6"/>
    <property type="match status" value="1"/>
</dbReference>